<proteinExistence type="predicted"/>
<accession>A0AAD3HGL4</accession>
<name>A0AAD3HGL4_9CHLO</name>
<feature type="non-terminal residue" evidence="1">
    <location>
        <position position="1"/>
    </location>
</feature>
<dbReference type="InterPro" id="IPR016024">
    <property type="entry name" value="ARM-type_fold"/>
</dbReference>
<evidence type="ECO:0000313" key="1">
    <source>
        <dbReference type="EMBL" id="GFR39831.1"/>
    </source>
</evidence>
<dbReference type="AlphaFoldDB" id="A0AAD3HGL4"/>
<dbReference type="SUPFAM" id="SSF48371">
    <property type="entry name" value="ARM repeat"/>
    <property type="match status" value="1"/>
</dbReference>
<protein>
    <submittedName>
        <fullName evidence="1">Uncharacterized protein</fullName>
    </submittedName>
</protein>
<reference evidence="1 2" key="1">
    <citation type="journal article" date="2021" name="Sci. Rep.">
        <title>Genome sequencing of the multicellular alga Astrephomene provides insights into convergent evolution of germ-soma differentiation.</title>
        <authorList>
            <person name="Yamashita S."/>
            <person name="Yamamoto K."/>
            <person name="Matsuzaki R."/>
            <person name="Suzuki S."/>
            <person name="Yamaguchi H."/>
            <person name="Hirooka S."/>
            <person name="Minakuchi Y."/>
            <person name="Miyagishima S."/>
            <person name="Kawachi M."/>
            <person name="Toyoda A."/>
            <person name="Nozaki H."/>
        </authorList>
    </citation>
    <scope>NUCLEOTIDE SEQUENCE [LARGE SCALE GENOMIC DNA]</scope>
    <source>
        <strain evidence="1 2">NIES-4017</strain>
    </source>
</reference>
<sequence length="278" mass="29229">TGPTMDTAALAQVAVERHIRDEVENLKNEERRAQAMAGLCILLTQLQEPSVPEELVSAIPSFFAMMEATGDPADPGMQANACAVLSGLMAVTDELQARIVGDGVVQRLQRLLEATADSEERTLQLNALACLSEALRGQEAQVEALVAAGGLAPVLRLCDPALPERLQEAAADVVCAAGCVESTRGQLSEQGAVGRLAALLATPNHDVRIRALMGLGMLLAKSPANQLQLASNTTAVANLLAAMRQQEDQDCKVVARDLFAGLAANADCKELIAQAMRA</sequence>
<dbReference type="EMBL" id="BMAR01000001">
    <property type="protein sequence ID" value="GFR39831.1"/>
    <property type="molecule type" value="Genomic_DNA"/>
</dbReference>
<keyword evidence="2" id="KW-1185">Reference proteome</keyword>
<dbReference type="InterPro" id="IPR011989">
    <property type="entry name" value="ARM-like"/>
</dbReference>
<dbReference type="Proteomes" id="UP001054857">
    <property type="component" value="Unassembled WGS sequence"/>
</dbReference>
<comment type="caution">
    <text evidence="1">The sequence shown here is derived from an EMBL/GenBank/DDBJ whole genome shotgun (WGS) entry which is preliminary data.</text>
</comment>
<evidence type="ECO:0000313" key="2">
    <source>
        <dbReference type="Proteomes" id="UP001054857"/>
    </source>
</evidence>
<gene>
    <name evidence="1" type="ORF">Agub_g325</name>
</gene>
<dbReference type="Gene3D" id="1.25.10.10">
    <property type="entry name" value="Leucine-rich Repeat Variant"/>
    <property type="match status" value="1"/>
</dbReference>
<organism evidence="1 2">
    <name type="scientific">Astrephomene gubernaculifera</name>
    <dbReference type="NCBI Taxonomy" id="47775"/>
    <lineage>
        <taxon>Eukaryota</taxon>
        <taxon>Viridiplantae</taxon>
        <taxon>Chlorophyta</taxon>
        <taxon>core chlorophytes</taxon>
        <taxon>Chlorophyceae</taxon>
        <taxon>CS clade</taxon>
        <taxon>Chlamydomonadales</taxon>
        <taxon>Astrephomenaceae</taxon>
        <taxon>Astrephomene</taxon>
    </lineage>
</organism>